<dbReference type="OrthoDB" id="5592979at2759"/>
<evidence type="ECO:0000313" key="6">
    <source>
        <dbReference type="Proteomes" id="UP000037460"/>
    </source>
</evidence>
<comment type="subcellular location">
    <subcellularLocation>
        <location evidence="1">Endosome</location>
    </subcellularLocation>
</comment>
<protein>
    <submittedName>
        <fullName evidence="5">Uncharacterized protein</fullName>
    </submittedName>
</protein>
<dbReference type="GO" id="GO:0009898">
    <property type="term" value="C:cytoplasmic side of plasma membrane"/>
    <property type="evidence" value="ECO:0007669"/>
    <property type="project" value="TreeGrafter"/>
</dbReference>
<sequence>MFETIENIGKAEDHLQRKIDAELATADKFDAAGEKREALQCLKKRAMYMQQLATLKTSKIDLESQKMTMESIQRVAAILDARRMAAKSIQEQIKQMGGVDKVDKVEELMEYEVEDAMQKQGQDLQARVAALRSEAAQLVRLSKETGDDTLKAQAAAKLRESKLLQAQIDQQGAGAGAGAGAVVGSSLLGGADKVEELMDELEDLRTPTSDLMLHGIDADNYELLAEMDELLAVMEEEMAADSSKQKRGGKAGFLEQLRKRIMGVARPMMRLRQVIPLKMGACWSVAPNKAAPQPPAQDSSMAAMVDEELVMIARNPAKEAMAKLKETIENIGKKEDHLQRMIDAELATAKKFKAAGKTREALQCIQKKKMYEQQLATLGTSKMNLENLKLTMESMFMNADCLDAHRAAGEALWKDVVSHTAVTLQQPVSMAGALEPSYYESVGLTPVGPVSWRVGPPGAASRSRRYEAGRRITKPT</sequence>
<keyword evidence="3" id="KW-0967">Endosome</keyword>
<dbReference type="Pfam" id="PF03357">
    <property type="entry name" value="Snf7"/>
    <property type="match status" value="2"/>
</dbReference>
<dbReference type="GO" id="GO:0006900">
    <property type="term" value="P:vesicle budding from membrane"/>
    <property type="evidence" value="ECO:0007669"/>
    <property type="project" value="TreeGrafter"/>
</dbReference>
<evidence type="ECO:0000313" key="5">
    <source>
        <dbReference type="EMBL" id="KOO26023.1"/>
    </source>
</evidence>
<keyword evidence="6" id="KW-1185">Reference proteome</keyword>
<dbReference type="GO" id="GO:0000815">
    <property type="term" value="C:ESCRT III complex"/>
    <property type="evidence" value="ECO:0007669"/>
    <property type="project" value="TreeGrafter"/>
</dbReference>
<evidence type="ECO:0000256" key="1">
    <source>
        <dbReference type="ARBA" id="ARBA00004177"/>
    </source>
</evidence>
<gene>
    <name evidence="5" type="ORF">Ctob_011157</name>
</gene>
<evidence type="ECO:0000256" key="3">
    <source>
        <dbReference type="ARBA" id="ARBA00022753"/>
    </source>
</evidence>
<dbReference type="PANTHER" id="PTHR22761:SF10">
    <property type="entry name" value="GH13992P"/>
    <property type="match status" value="1"/>
</dbReference>
<dbReference type="GO" id="GO:0032511">
    <property type="term" value="P:late endosome to vacuole transport via multivesicular body sorting pathway"/>
    <property type="evidence" value="ECO:0007669"/>
    <property type="project" value="TreeGrafter"/>
</dbReference>
<comment type="similarity">
    <text evidence="2">Belongs to the SNF7 family.</text>
</comment>
<dbReference type="GO" id="GO:0005771">
    <property type="term" value="C:multivesicular body"/>
    <property type="evidence" value="ECO:0007669"/>
    <property type="project" value="TreeGrafter"/>
</dbReference>
<dbReference type="InterPro" id="IPR005024">
    <property type="entry name" value="Snf7_fam"/>
</dbReference>
<dbReference type="AlphaFoldDB" id="A0A0M0JII3"/>
<reference evidence="6" key="1">
    <citation type="journal article" date="2015" name="PLoS Genet.">
        <title>Genome Sequence and Transcriptome Analyses of Chrysochromulina tobin: Metabolic Tools for Enhanced Algal Fitness in the Prominent Order Prymnesiales (Haptophyceae).</title>
        <authorList>
            <person name="Hovde B.T."/>
            <person name="Deodato C.R."/>
            <person name="Hunsperger H.M."/>
            <person name="Ryken S.A."/>
            <person name="Yost W."/>
            <person name="Jha R.K."/>
            <person name="Patterson J."/>
            <person name="Monnat R.J. Jr."/>
            <person name="Barlow S.B."/>
            <person name="Starkenburg S.R."/>
            <person name="Cattolico R.A."/>
        </authorList>
    </citation>
    <scope>NUCLEOTIDE SEQUENCE</scope>
    <source>
        <strain evidence="6">CCMP291</strain>
    </source>
</reference>
<organism evidence="5 6">
    <name type="scientific">Chrysochromulina tobinii</name>
    <dbReference type="NCBI Taxonomy" id="1460289"/>
    <lineage>
        <taxon>Eukaryota</taxon>
        <taxon>Haptista</taxon>
        <taxon>Haptophyta</taxon>
        <taxon>Prymnesiophyceae</taxon>
        <taxon>Prymnesiales</taxon>
        <taxon>Chrysochromulinaceae</taxon>
        <taxon>Chrysochromulina</taxon>
    </lineage>
</organism>
<dbReference type="Proteomes" id="UP000037460">
    <property type="component" value="Unassembled WGS sequence"/>
</dbReference>
<dbReference type="EMBL" id="JWZX01002900">
    <property type="protein sequence ID" value="KOO26023.1"/>
    <property type="molecule type" value="Genomic_DNA"/>
</dbReference>
<evidence type="ECO:0000256" key="2">
    <source>
        <dbReference type="ARBA" id="ARBA00006190"/>
    </source>
</evidence>
<dbReference type="PANTHER" id="PTHR22761">
    <property type="entry name" value="CHARGED MULTIVESICULAR BODY PROTEIN"/>
    <property type="match status" value="1"/>
</dbReference>
<proteinExistence type="inferred from homology"/>
<name>A0A0M0JII3_9EUKA</name>
<evidence type="ECO:0000256" key="4">
    <source>
        <dbReference type="SAM" id="MobiDB-lite"/>
    </source>
</evidence>
<feature type="region of interest" description="Disordered" evidence="4">
    <location>
        <begin position="455"/>
        <end position="476"/>
    </location>
</feature>
<comment type="caution">
    <text evidence="5">The sequence shown here is derived from an EMBL/GenBank/DDBJ whole genome shotgun (WGS) entry which is preliminary data.</text>
</comment>
<dbReference type="Gene3D" id="1.10.287.1060">
    <property type="entry name" value="ESAT-6-like"/>
    <property type="match status" value="2"/>
</dbReference>
<accession>A0A0M0JII3</accession>